<name>A0A6G1EIN0_9ORYZ</name>
<dbReference type="AlphaFoldDB" id="A0A6G1EIN0"/>
<reference evidence="1 2" key="1">
    <citation type="submission" date="2019-11" db="EMBL/GenBank/DDBJ databases">
        <title>Whole genome sequence of Oryza granulata.</title>
        <authorList>
            <person name="Li W."/>
        </authorList>
    </citation>
    <scope>NUCLEOTIDE SEQUENCE [LARGE SCALE GENOMIC DNA]</scope>
    <source>
        <strain evidence="2">cv. Menghai</strain>
        <tissue evidence="1">Leaf</tissue>
    </source>
</reference>
<evidence type="ECO:0000313" key="2">
    <source>
        <dbReference type="Proteomes" id="UP000479710"/>
    </source>
</evidence>
<comment type="caution">
    <text evidence="1">The sequence shown here is derived from an EMBL/GenBank/DDBJ whole genome shotgun (WGS) entry which is preliminary data.</text>
</comment>
<proteinExistence type="predicted"/>
<accession>A0A6G1EIN0</accession>
<dbReference type="EMBL" id="SPHZ02000003">
    <property type="protein sequence ID" value="KAF0924609.1"/>
    <property type="molecule type" value="Genomic_DNA"/>
</dbReference>
<sequence>MGMRGGVVEEQARELQDEVMGLLFRVWTEEEALHRRAATLKAELARLPKHLERRRAIGACGRAPDLAVTTSRNQTPVLVSPFHFPLAKTYSVGR</sequence>
<evidence type="ECO:0000313" key="1">
    <source>
        <dbReference type="EMBL" id="KAF0924609.1"/>
    </source>
</evidence>
<gene>
    <name evidence="1" type="ORF">E2562_010214</name>
</gene>
<keyword evidence="2" id="KW-1185">Reference proteome</keyword>
<protein>
    <submittedName>
        <fullName evidence="1">Uncharacterized protein</fullName>
    </submittedName>
</protein>
<organism evidence="1 2">
    <name type="scientific">Oryza meyeriana var. granulata</name>
    <dbReference type="NCBI Taxonomy" id="110450"/>
    <lineage>
        <taxon>Eukaryota</taxon>
        <taxon>Viridiplantae</taxon>
        <taxon>Streptophyta</taxon>
        <taxon>Embryophyta</taxon>
        <taxon>Tracheophyta</taxon>
        <taxon>Spermatophyta</taxon>
        <taxon>Magnoliopsida</taxon>
        <taxon>Liliopsida</taxon>
        <taxon>Poales</taxon>
        <taxon>Poaceae</taxon>
        <taxon>BOP clade</taxon>
        <taxon>Oryzoideae</taxon>
        <taxon>Oryzeae</taxon>
        <taxon>Oryzinae</taxon>
        <taxon>Oryza</taxon>
        <taxon>Oryza meyeriana</taxon>
    </lineage>
</organism>
<dbReference type="Proteomes" id="UP000479710">
    <property type="component" value="Unassembled WGS sequence"/>
</dbReference>